<accession>A0ABX7P3Q3</accession>
<evidence type="ECO:0000313" key="3">
    <source>
        <dbReference type="Proteomes" id="UP000662747"/>
    </source>
</evidence>
<keyword evidence="1" id="KW-0812">Transmembrane</keyword>
<reference evidence="2 3" key="1">
    <citation type="submission" date="2021-02" db="EMBL/GenBank/DDBJ databases">
        <title>De Novo genome assembly of isolated myxobacteria.</title>
        <authorList>
            <person name="Stevens D.C."/>
        </authorList>
    </citation>
    <scope>NUCLEOTIDE SEQUENCE [LARGE SCALE GENOMIC DNA]</scope>
    <source>
        <strain evidence="3">SCPEA02</strain>
    </source>
</reference>
<proteinExistence type="predicted"/>
<keyword evidence="3" id="KW-1185">Reference proteome</keyword>
<feature type="transmembrane region" description="Helical" evidence="1">
    <location>
        <begin position="57"/>
        <end position="81"/>
    </location>
</feature>
<protein>
    <submittedName>
        <fullName evidence="2">GlsB/YeaQ/YmgE family stress response membrane protein</fullName>
    </submittedName>
</protein>
<sequence>MGVYAFVIIGWVVGLISRVILPGVRHMGLFSALLVGMVGSIVGGLIVGSFNGGTQLFILRVPNIIGAVVGAMGAVVAVHLLNRKYAHA</sequence>
<dbReference type="EMBL" id="CP071090">
    <property type="protein sequence ID" value="QSQ25103.1"/>
    <property type="molecule type" value="Genomic_DNA"/>
</dbReference>
<keyword evidence="1" id="KW-0472">Membrane</keyword>
<evidence type="ECO:0000256" key="1">
    <source>
        <dbReference type="SAM" id="Phobius"/>
    </source>
</evidence>
<feature type="transmembrane region" description="Helical" evidence="1">
    <location>
        <begin position="31"/>
        <end position="51"/>
    </location>
</feature>
<name>A0ABX7P3Q3_9BACT</name>
<dbReference type="Proteomes" id="UP000662747">
    <property type="component" value="Chromosome"/>
</dbReference>
<gene>
    <name evidence="2" type="ORF">JY651_09310</name>
</gene>
<evidence type="ECO:0000313" key="2">
    <source>
        <dbReference type="EMBL" id="QSQ25103.1"/>
    </source>
</evidence>
<organism evidence="2 3">
    <name type="scientific">Pyxidicoccus parkwayensis</name>
    <dbReference type="NCBI Taxonomy" id="2813578"/>
    <lineage>
        <taxon>Bacteria</taxon>
        <taxon>Pseudomonadati</taxon>
        <taxon>Myxococcota</taxon>
        <taxon>Myxococcia</taxon>
        <taxon>Myxococcales</taxon>
        <taxon>Cystobacterineae</taxon>
        <taxon>Myxococcaceae</taxon>
        <taxon>Pyxidicoccus</taxon>
    </lineage>
</organism>
<dbReference type="RefSeq" id="WP_206726660.1">
    <property type="nucleotide sequence ID" value="NZ_CP071090.1"/>
</dbReference>
<feature type="transmembrane region" description="Helical" evidence="1">
    <location>
        <begin position="6"/>
        <end position="24"/>
    </location>
</feature>
<keyword evidence="1" id="KW-1133">Transmembrane helix</keyword>